<sequence length="158" mass="17271">MAATQGRRKHGTCFLRIKEHCPFRKLRKNKCYDIEDVPVKNIGDHWANFSDHPTLALPQVDSRISVVCLEPCSQGVFHQSTCCLDRSQEQPMDTDNERPAVSQAGPSDAPCASSSPAPSPSAPVPVSQHLQNQTPFNSDSSMELDNGVDPETGERAQG</sequence>
<keyword evidence="3" id="KW-1185">Reference proteome</keyword>
<name>A0A9D3MXF2_ANGAN</name>
<accession>A0A9D3MXF2</accession>
<proteinExistence type="predicted"/>
<reference evidence="2" key="1">
    <citation type="submission" date="2021-01" db="EMBL/GenBank/DDBJ databases">
        <title>A chromosome-scale assembly of European eel, Anguilla anguilla.</title>
        <authorList>
            <person name="Henkel C."/>
            <person name="Jong-Raadsen S.A."/>
            <person name="Dufour S."/>
            <person name="Weltzien F.-A."/>
            <person name="Palstra A.P."/>
            <person name="Pelster B."/>
            <person name="Spaink H.P."/>
            <person name="Van Den Thillart G.E."/>
            <person name="Jansen H."/>
            <person name="Zahm M."/>
            <person name="Klopp C."/>
            <person name="Cedric C."/>
            <person name="Louis A."/>
            <person name="Berthelot C."/>
            <person name="Parey E."/>
            <person name="Roest Crollius H."/>
            <person name="Montfort J."/>
            <person name="Robinson-Rechavi M."/>
            <person name="Bucao C."/>
            <person name="Bouchez O."/>
            <person name="Gislard M."/>
            <person name="Lluch J."/>
            <person name="Milhes M."/>
            <person name="Lampietro C."/>
            <person name="Lopez Roques C."/>
            <person name="Donnadieu C."/>
            <person name="Braasch I."/>
            <person name="Desvignes T."/>
            <person name="Postlethwait J."/>
            <person name="Bobe J."/>
            <person name="Guiguen Y."/>
            <person name="Dirks R."/>
        </authorList>
    </citation>
    <scope>NUCLEOTIDE SEQUENCE</scope>
    <source>
        <strain evidence="2">Tag_6206</strain>
        <tissue evidence="2">Liver</tissue>
    </source>
</reference>
<evidence type="ECO:0000313" key="3">
    <source>
        <dbReference type="Proteomes" id="UP001044222"/>
    </source>
</evidence>
<evidence type="ECO:0000256" key="1">
    <source>
        <dbReference type="SAM" id="MobiDB-lite"/>
    </source>
</evidence>
<feature type="region of interest" description="Disordered" evidence="1">
    <location>
        <begin position="87"/>
        <end position="158"/>
    </location>
</feature>
<dbReference type="EMBL" id="JAFIRN010000001">
    <property type="protein sequence ID" value="KAG5856475.1"/>
    <property type="molecule type" value="Genomic_DNA"/>
</dbReference>
<feature type="compositionally biased region" description="Low complexity" evidence="1">
    <location>
        <begin position="106"/>
        <end position="116"/>
    </location>
</feature>
<protein>
    <submittedName>
        <fullName evidence="2">Uncharacterized protein</fullName>
    </submittedName>
</protein>
<feature type="compositionally biased region" description="Polar residues" evidence="1">
    <location>
        <begin position="128"/>
        <end position="143"/>
    </location>
</feature>
<evidence type="ECO:0000313" key="2">
    <source>
        <dbReference type="EMBL" id="KAG5856475.1"/>
    </source>
</evidence>
<gene>
    <name evidence="2" type="ORF">ANANG_G00008340</name>
</gene>
<comment type="caution">
    <text evidence="2">The sequence shown here is derived from an EMBL/GenBank/DDBJ whole genome shotgun (WGS) entry which is preliminary data.</text>
</comment>
<dbReference type="AlphaFoldDB" id="A0A9D3MXF2"/>
<dbReference type="Proteomes" id="UP001044222">
    <property type="component" value="Unassembled WGS sequence"/>
</dbReference>
<organism evidence="2 3">
    <name type="scientific">Anguilla anguilla</name>
    <name type="common">European freshwater eel</name>
    <name type="synonym">Muraena anguilla</name>
    <dbReference type="NCBI Taxonomy" id="7936"/>
    <lineage>
        <taxon>Eukaryota</taxon>
        <taxon>Metazoa</taxon>
        <taxon>Chordata</taxon>
        <taxon>Craniata</taxon>
        <taxon>Vertebrata</taxon>
        <taxon>Euteleostomi</taxon>
        <taxon>Actinopterygii</taxon>
        <taxon>Neopterygii</taxon>
        <taxon>Teleostei</taxon>
        <taxon>Anguilliformes</taxon>
        <taxon>Anguillidae</taxon>
        <taxon>Anguilla</taxon>
    </lineage>
</organism>